<evidence type="ECO:0000313" key="1">
    <source>
        <dbReference type="EMBL" id="KAJ5568940.1"/>
    </source>
</evidence>
<keyword evidence="2" id="KW-1185">Reference proteome</keyword>
<comment type="caution">
    <text evidence="1">The sequence shown here is derived from an EMBL/GenBank/DDBJ whole genome shotgun (WGS) entry which is preliminary data.</text>
</comment>
<dbReference type="Proteomes" id="UP001216150">
    <property type="component" value="Unassembled WGS sequence"/>
</dbReference>
<proteinExistence type="predicted"/>
<evidence type="ECO:0000313" key="2">
    <source>
        <dbReference type="Proteomes" id="UP001216150"/>
    </source>
</evidence>
<dbReference type="AlphaFoldDB" id="A0AAD6GNA7"/>
<reference evidence="1 2" key="1">
    <citation type="journal article" date="2023" name="IMA Fungus">
        <title>Comparative genomic study of the Penicillium genus elucidates a diverse pangenome and 15 lateral gene transfer events.</title>
        <authorList>
            <person name="Petersen C."/>
            <person name="Sorensen T."/>
            <person name="Nielsen M.R."/>
            <person name="Sondergaard T.E."/>
            <person name="Sorensen J.L."/>
            <person name="Fitzpatrick D.A."/>
            <person name="Frisvad J.C."/>
            <person name="Nielsen K.L."/>
        </authorList>
    </citation>
    <scope>NUCLEOTIDE SEQUENCE [LARGE SCALE GENOMIC DNA]</scope>
    <source>
        <strain evidence="1 2">IBT 29057</strain>
    </source>
</reference>
<gene>
    <name evidence="1" type="ORF">N7450_011426</name>
</gene>
<name>A0AAD6GNA7_9EURO</name>
<accession>A0AAD6GNA7</accession>
<dbReference type="EMBL" id="JAQJAC010000010">
    <property type="protein sequence ID" value="KAJ5568940.1"/>
    <property type="molecule type" value="Genomic_DNA"/>
</dbReference>
<sequence length="75" mass="8733">MVDVKLLPCSHPQSRYGIMAALRIPTGREYTELYELKLDVDDREMWRWNLLAVLKSRRRTKAGELHFITGSSEPS</sequence>
<protein>
    <submittedName>
        <fullName evidence="1">Uncharacterized protein</fullName>
    </submittedName>
</protein>
<organism evidence="1 2">
    <name type="scientific">Penicillium hetheringtonii</name>
    <dbReference type="NCBI Taxonomy" id="911720"/>
    <lineage>
        <taxon>Eukaryota</taxon>
        <taxon>Fungi</taxon>
        <taxon>Dikarya</taxon>
        <taxon>Ascomycota</taxon>
        <taxon>Pezizomycotina</taxon>
        <taxon>Eurotiomycetes</taxon>
        <taxon>Eurotiomycetidae</taxon>
        <taxon>Eurotiales</taxon>
        <taxon>Aspergillaceae</taxon>
        <taxon>Penicillium</taxon>
    </lineage>
</organism>